<dbReference type="Proteomes" id="UP000646827">
    <property type="component" value="Unassembled WGS sequence"/>
</dbReference>
<organism evidence="2 3">
    <name type="scientific">Circinella minor</name>
    <dbReference type="NCBI Taxonomy" id="1195481"/>
    <lineage>
        <taxon>Eukaryota</taxon>
        <taxon>Fungi</taxon>
        <taxon>Fungi incertae sedis</taxon>
        <taxon>Mucoromycota</taxon>
        <taxon>Mucoromycotina</taxon>
        <taxon>Mucoromycetes</taxon>
        <taxon>Mucorales</taxon>
        <taxon>Lichtheimiaceae</taxon>
        <taxon>Circinella</taxon>
    </lineage>
</organism>
<dbReference type="GO" id="GO:1990116">
    <property type="term" value="P:ribosome-associated ubiquitin-dependent protein catabolic process"/>
    <property type="evidence" value="ECO:0007669"/>
    <property type="project" value="TreeGrafter"/>
</dbReference>
<reference evidence="2 3" key="1">
    <citation type="submission" date="2020-12" db="EMBL/GenBank/DDBJ databases">
        <title>Metabolic potential, ecology and presence of endohyphal bacteria is reflected in genomic diversity of Mucoromycotina.</title>
        <authorList>
            <person name="Muszewska A."/>
            <person name="Okrasinska A."/>
            <person name="Steczkiewicz K."/>
            <person name="Drgas O."/>
            <person name="Orlowska M."/>
            <person name="Perlinska-Lenart U."/>
            <person name="Aleksandrzak-Piekarczyk T."/>
            <person name="Szatraj K."/>
            <person name="Zielenkiewicz U."/>
            <person name="Pilsyk S."/>
            <person name="Malc E."/>
            <person name="Mieczkowski P."/>
            <person name="Kruszewska J.S."/>
            <person name="Biernat P."/>
            <person name="Pawlowska J."/>
        </authorList>
    </citation>
    <scope>NUCLEOTIDE SEQUENCE [LARGE SCALE GENOMIC DNA]</scope>
    <source>
        <strain evidence="2 3">CBS 142.35</strain>
    </source>
</reference>
<sequence length="682" mass="78262">MSSRALRRLQKQKFEDELAAANEDFEEETQTSAPQKNLFDLLNEGDDDIDDDEEEEEEERTIVKEQEEKKTPLVVEEENEEPMSIPVSKSKKNKKKKAKAKAKAKKQKDVSDMSMKELDDALAELKNNNEDSQGSSKSETTKPNSTYNEFIRVNQRNLDAEAEMKRMFGSRIVNSETRGRVLKRSKLATPKVDWAPYKRNGLGMELVETKNGISYYSFKHNDEYQDAQLEFMNAVATHDPNALMFLVSRYPYHVDGLLQVSEMAKQSGDWTAAGDCIERALYACERAFHPHFTFGSGTVRLDYRRAENRSFFLAIFRHIQFLTRRGCWRTAFEFCKLLLSLDPDSDPMGAILAIDSYALTAKEYSFVVDMASTWKTDGKLYPVDIQLLPNIAYSSAYAKFKLAPKQSNDLLQSAIKKFPSVVPRLLEKLGESGLNDQPFLQTTTNTYLDLLQQLFVERTFELFKEPEVLAWLKENAQAVSTKLNNAHKKVDCVQNEEIPLSVSRHIVLTDIQRLLSYLPSAVTSESYHMYDPLPPPDSVTGYDLSDRMRQSGASTDQGFFDNILRNLLGGRRLPQERMREIQNLVEELREQQQNQRGDQLPGAFPGGNDFDDEDYIDNNFDDDDENNNNNELQDHNGHHHTEQDIQDLLNAVTDDDLEVQQALAAEYEQQRDEQNNNNRQRQ</sequence>
<evidence type="ECO:0000313" key="3">
    <source>
        <dbReference type="Proteomes" id="UP000646827"/>
    </source>
</evidence>
<dbReference type="Pfam" id="PF04910">
    <property type="entry name" value="Tcf25"/>
    <property type="match status" value="1"/>
</dbReference>
<keyword evidence="3" id="KW-1185">Reference proteome</keyword>
<protein>
    <recommendedName>
        <fullName evidence="4">Transcription factor 25</fullName>
    </recommendedName>
</protein>
<dbReference type="EMBL" id="JAEPRB010000346">
    <property type="protein sequence ID" value="KAG2216908.1"/>
    <property type="molecule type" value="Genomic_DNA"/>
</dbReference>
<dbReference type="InterPro" id="IPR006994">
    <property type="entry name" value="TCF25/Rqc1"/>
</dbReference>
<accession>A0A8H7VHQ4</accession>
<feature type="compositionally biased region" description="Basic and acidic residues" evidence="1">
    <location>
        <begin position="632"/>
        <end position="643"/>
    </location>
</feature>
<dbReference type="AlphaFoldDB" id="A0A8H7VHQ4"/>
<dbReference type="GO" id="GO:1990112">
    <property type="term" value="C:RQC complex"/>
    <property type="evidence" value="ECO:0007669"/>
    <property type="project" value="TreeGrafter"/>
</dbReference>
<feature type="region of interest" description="Disordered" evidence="1">
    <location>
        <begin position="589"/>
        <end position="643"/>
    </location>
</feature>
<feature type="compositionally biased region" description="Acidic residues" evidence="1">
    <location>
        <begin position="609"/>
        <end position="626"/>
    </location>
</feature>
<feature type="compositionally biased region" description="Basic residues" evidence="1">
    <location>
        <begin position="89"/>
        <end position="106"/>
    </location>
</feature>
<proteinExistence type="predicted"/>
<feature type="compositionally biased region" description="Acidic residues" evidence="1">
    <location>
        <begin position="43"/>
        <end position="59"/>
    </location>
</feature>
<dbReference type="OrthoDB" id="205993at2759"/>
<feature type="compositionally biased region" description="Basic and acidic residues" evidence="1">
    <location>
        <begin position="60"/>
        <end position="71"/>
    </location>
</feature>
<dbReference type="GO" id="GO:0072344">
    <property type="term" value="P:rescue of stalled ribosome"/>
    <property type="evidence" value="ECO:0007669"/>
    <property type="project" value="TreeGrafter"/>
</dbReference>
<name>A0A8H7VHQ4_9FUNG</name>
<evidence type="ECO:0000313" key="2">
    <source>
        <dbReference type="EMBL" id="KAG2216908.1"/>
    </source>
</evidence>
<gene>
    <name evidence="2" type="ORF">INT45_001837</name>
</gene>
<feature type="region of interest" description="Disordered" evidence="1">
    <location>
        <begin position="660"/>
        <end position="682"/>
    </location>
</feature>
<dbReference type="PANTHER" id="PTHR22684">
    <property type="entry name" value="NULP1-RELATED"/>
    <property type="match status" value="1"/>
</dbReference>
<dbReference type="PANTHER" id="PTHR22684:SF0">
    <property type="entry name" value="RIBOSOME QUALITY CONTROL COMPLEX SUBUNIT TCF25"/>
    <property type="match status" value="1"/>
</dbReference>
<evidence type="ECO:0008006" key="4">
    <source>
        <dbReference type="Google" id="ProtNLM"/>
    </source>
</evidence>
<feature type="region of interest" description="Disordered" evidence="1">
    <location>
        <begin position="126"/>
        <end position="145"/>
    </location>
</feature>
<evidence type="ECO:0000256" key="1">
    <source>
        <dbReference type="SAM" id="MobiDB-lite"/>
    </source>
</evidence>
<comment type="caution">
    <text evidence="2">The sequence shown here is derived from an EMBL/GenBank/DDBJ whole genome shotgun (WGS) entry which is preliminary data.</text>
</comment>
<feature type="region of interest" description="Disordered" evidence="1">
    <location>
        <begin position="18"/>
        <end position="114"/>
    </location>
</feature>
<feature type="compositionally biased region" description="Polar residues" evidence="1">
    <location>
        <begin position="130"/>
        <end position="145"/>
    </location>
</feature>